<dbReference type="Proteomes" id="UP000321746">
    <property type="component" value="Unassembled WGS sequence"/>
</dbReference>
<evidence type="ECO:0000313" key="2">
    <source>
        <dbReference type="Proteomes" id="UP000321746"/>
    </source>
</evidence>
<gene>
    <name evidence="1" type="ORF">AOE01nite_07820</name>
</gene>
<dbReference type="PANTHER" id="PTHR38008">
    <property type="entry name" value="HEMOLYSIN-RELATED"/>
    <property type="match status" value="1"/>
</dbReference>
<dbReference type="RefSeq" id="WP_261765921.1">
    <property type="nucleotide sequence ID" value="NZ_BJYG01000006.1"/>
</dbReference>
<name>A0A511XHY7_9PROT</name>
<comment type="caution">
    <text evidence="1">The sequence shown here is derived from an EMBL/GenBank/DDBJ whole genome shotgun (WGS) entry which is preliminary data.</text>
</comment>
<proteinExistence type="predicted"/>
<evidence type="ECO:0008006" key="3">
    <source>
        <dbReference type="Google" id="ProtNLM"/>
    </source>
</evidence>
<reference evidence="1 2" key="1">
    <citation type="submission" date="2019-07" db="EMBL/GenBank/DDBJ databases">
        <title>Whole genome shotgun sequence of Acetobacter oeni NBRC 105207.</title>
        <authorList>
            <person name="Hosoyama A."/>
            <person name="Uohara A."/>
            <person name="Ohji S."/>
            <person name="Ichikawa N."/>
        </authorList>
    </citation>
    <scope>NUCLEOTIDE SEQUENCE [LARGE SCALE GENOMIC DNA]</scope>
    <source>
        <strain evidence="1 2">NBRC 105207</strain>
    </source>
</reference>
<dbReference type="InterPro" id="IPR005590">
    <property type="entry name" value="DUF333"/>
</dbReference>
<sequence>MPNPASVYCQKVGGTLEIRKEAGGSVGYCHLPNGRVVEEWSLFRSEARKK</sequence>
<dbReference type="PANTHER" id="PTHR38008:SF2">
    <property type="entry name" value="HEMOLYSIN"/>
    <property type="match status" value="1"/>
</dbReference>
<protein>
    <recommendedName>
        <fullName evidence="3">Hemolysin</fullName>
    </recommendedName>
</protein>
<keyword evidence="2" id="KW-1185">Reference proteome</keyword>
<accession>A0A511XHY7</accession>
<dbReference type="AlphaFoldDB" id="A0A511XHY7"/>
<dbReference type="EMBL" id="BJYG01000006">
    <property type="protein sequence ID" value="GEN62558.1"/>
    <property type="molecule type" value="Genomic_DNA"/>
</dbReference>
<dbReference type="Pfam" id="PF03891">
    <property type="entry name" value="DUF333"/>
    <property type="match status" value="1"/>
</dbReference>
<evidence type="ECO:0000313" key="1">
    <source>
        <dbReference type="EMBL" id="GEN62558.1"/>
    </source>
</evidence>
<organism evidence="1 2">
    <name type="scientific">Acetobacter oeni</name>
    <dbReference type="NCBI Taxonomy" id="304077"/>
    <lineage>
        <taxon>Bacteria</taxon>
        <taxon>Pseudomonadati</taxon>
        <taxon>Pseudomonadota</taxon>
        <taxon>Alphaproteobacteria</taxon>
        <taxon>Acetobacterales</taxon>
        <taxon>Acetobacteraceae</taxon>
        <taxon>Acetobacter</taxon>
    </lineage>
</organism>